<evidence type="ECO:0000313" key="2">
    <source>
        <dbReference type="Proteomes" id="UP000189733"/>
    </source>
</evidence>
<gene>
    <name evidence="1" type="ORF">SAMN02745702_00879</name>
</gene>
<dbReference type="AlphaFoldDB" id="A0A1T4VRZ0"/>
<proteinExistence type="predicted"/>
<dbReference type="EMBL" id="FUYA01000002">
    <property type="protein sequence ID" value="SKA67743.1"/>
    <property type="molecule type" value="Genomic_DNA"/>
</dbReference>
<evidence type="ECO:0000313" key="1">
    <source>
        <dbReference type="EMBL" id="SKA67743.1"/>
    </source>
</evidence>
<dbReference type="STRING" id="1121442.SAMN02745702_00879"/>
<keyword evidence="2" id="KW-1185">Reference proteome</keyword>
<sequence length="445" mass="50539">MRTFHSLNHVRFLSFGLIFVFTFCIIARIAHAQDDLNFDLEEEYFEQEHAPSYTLCGYVENRTQFGVNQAEFYSFRQRLHLEFSTPPQRYSFFADGDLDYDPAVQNWTDQDYEQFHAQLGKCYFSLDTDFFDLTAGQNIVRWGTGDGINPFDLFNPVDSRDPIANARSLARLPVPMLHAVVQASPCTFEAVFLPQAQVNSPFLSGSPWEGTYLQTLREHAQAGSLLLDDENEPEGVEYGLRSAVTFDGWDLSLIFIRGYTNSAVFEKDTQAGIPSYTAKHPQFTAYGLNFAKGFSRGTLRGELALKPDSTFAASSQADDDGLVKADYFQGVIGIDWTFFTDLYLNAQYFMESFPQGRNGAASRPYVDGMTFKIKDLFLDNALELGLQGMLYFSGDGLSLEPYAQYEINDHWKITAGFLLWEGERQGRLGQYDDNDMAYLKIKYAF</sequence>
<name>A0A1T4VRZ0_9BACT</name>
<evidence type="ECO:0008006" key="3">
    <source>
        <dbReference type="Google" id="ProtNLM"/>
    </source>
</evidence>
<reference evidence="1 2" key="1">
    <citation type="submission" date="2017-02" db="EMBL/GenBank/DDBJ databases">
        <authorList>
            <person name="Peterson S.W."/>
        </authorList>
    </citation>
    <scope>NUCLEOTIDE SEQUENCE [LARGE SCALE GENOMIC DNA]</scope>
    <source>
        <strain evidence="1 2">DSM 18034</strain>
    </source>
</reference>
<dbReference type="Proteomes" id="UP000189733">
    <property type="component" value="Unassembled WGS sequence"/>
</dbReference>
<protein>
    <recommendedName>
        <fullName evidence="3">Alginate export</fullName>
    </recommendedName>
</protein>
<organism evidence="1 2">
    <name type="scientific">Desulfobaculum bizertense DSM 18034</name>
    <dbReference type="NCBI Taxonomy" id="1121442"/>
    <lineage>
        <taxon>Bacteria</taxon>
        <taxon>Pseudomonadati</taxon>
        <taxon>Thermodesulfobacteriota</taxon>
        <taxon>Desulfovibrionia</taxon>
        <taxon>Desulfovibrionales</taxon>
        <taxon>Desulfovibrionaceae</taxon>
        <taxon>Desulfobaculum</taxon>
    </lineage>
</organism>
<accession>A0A1T4VRZ0</accession>